<dbReference type="Proteomes" id="UP000320547">
    <property type="component" value="Unassembled WGS sequence"/>
</dbReference>
<organism evidence="2 3">
    <name type="scientific">Altererythrobacter ishigakiensis</name>
    <dbReference type="NCBI Taxonomy" id="476157"/>
    <lineage>
        <taxon>Bacteria</taxon>
        <taxon>Pseudomonadati</taxon>
        <taxon>Pseudomonadota</taxon>
        <taxon>Alphaproteobacteria</taxon>
        <taxon>Sphingomonadales</taxon>
        <taxon>Erythrobacteraceae</taxon>
        <taxon>Altererythrobacter</taxon>
    </lineage>
</organism>
<protein>
    <recommendedName>
        <fullName evidence="4">Phage shock protein B</fullName>
    </recommendedName>
</protein>
<comment type="caution">
    <text evidence="2">The sequence shown here is derived from an EMBL/GenBank/DDBJ whole genome shotgun (WGS) entry which is preliminary data.</text>
</comment>
<dbReference type="AlphaFoldDB" id="A0A562UU43"/>
<name>A0A562UU43_9SPHN</name>
<evidence type="ECO:0000256" key="1">
    <source>
        <dbReference type="SAM" id="Phobius"/>
    </source>
</evidence>
<proteinExistence type="predicted"/>
<sequence>MDWDLITIFGFVLIVCMIVFPFAARSHRRAIEHEERKLELLARAEEAKAGKTSSDQAEYRKLEERVRVLERIATDGKQDLALQIEQLRDLQEIDDLATARANQQEAAR</sequence>
<keyword evidence="1" id="KW-0812">Transmembrane</keyword>
<evidence type="ECO:0000313" key="2">
    <source>
        <dbReference type="EMBL" id="TWJ09078.1"/>
    </source>
</evidence>
<dbReference type="EMBL" id="VLLK01000001">
    <property type="protein sequence ID" value="TWJ09078.1"/>
    <property type="molecule type" value="Genomic_DNA"/>
</dbReference>
<accession>A0A562UU43</accession>
<evidence type="ECO:0008006" key="4">
    <source>
        <dbReference type="Google" id="ProtNLM"/>
    </source>
</evidence>
<feature type="transmembrane region" description="Helical" evidence="1">
    <location>
        <begin position="6"/>
        <end position="24"/>
    </location>
</feature>
<keyword evidence="1" id="KW-1133">Transmembrane helix</keyword>
<keyword evidence="3" id="KW-1185">Reference proteome</keyword>
<gene>
    <name evidence="2" type="ORF">JN10_0701</name>
</gene>
<reference evidence="2 3" key="1">
    <citation type="submission" date="2019-07" db="EMBL/GenBank/DDBJ databases">
        <title>Genomic Encyclopedia of Archaeal and Bacterial Type Strains, Phase II (KMG-II): from individual species to whole genera.</title>
        <authorList>
            <person name="Goeker M."/>
        </authorList>
    </citation>
    <scope>NUCLEOTIDE SEQUENCE [LARGE SCALE GENOMIC DNA]</scope>
    <source>
        <strain evidence="2 3">ATCC BAA-2084</strain>
    </source>
</reference>
<dbReference type="RefSeq" id="WP_067596411.1">
    <property type="nucleotide sequence ID" value="NZ_CP015963.1"/>
</dbReference>
<dbReference type="STRING" id="476157.GCA_001663155_00043"/>
<evidence type="ECO:0000313" key="3">
    <source>
        <dbReference type="Proteomes" id="UP000320547"/>
    </source>
</evidence>
<keyword evidence="1" id="KW-0472">Membrane</keyword>
<dbReference type="OrthoDB" id="7428997at2"/>